<reference evidence="1 2" key="1">
    <citation type="submission" date="2012-01" db="EMBL/GenBank/DDBJ databases">
        <title>The Genome Sequence of Odoribacter laneus YIT 12061.</title>
        <authorList>
            <consortium name="The Broad Institute Genome Sequencing Platform"/>
            <person name="Earl A."/>
            <person name="Ward D."/>
            <person name="Feldgarden M."/>
            <person name="Gevers D."/>
            <person name="Morotomi M."/>
            <person name="Young S.K."/>
            <person name="Zeng Q."/>
            <person name="Gargeya S."/>
            <person name="Fitzgerald M."/>
            <person name="Haas B."/>
            <person name="Abouelleil A."/>
            <person name="Alvarado L."/>
            <person name="Arachchi H.M."/>
            <person name="Berlin A."/>
            <person name="Chapman S.B."/>
            <person name="Gearin G."/>
            <person name="Goldberg J."/>
            <person name="Griggs A."/>
            <person name="Gujja S."/>
            <person name="Hansen M."/>
            <person name="Heiman D."/>
            <person name="Howarth C."/>
            <person name="Larimer J."/>
            <person name="Lui A."/>
            <person name="MacDonald P.J.P."/>
            <person name="McCowen C."/>
            <person name="Montmayeur A."/>
            <person name="Murphy C."/>
            <person name="Neiman D."/>
            <person name="Pearson M."/>
            <person name="Priest M."/>
            <person name="Roberts A."/>
            <person name="Saif S."/>
            <person name="Shea T."/>
            <person name="Sisk P."/>
            <person name="Stolte C."/>
            <person name="Sykes S."/>
            <person name="Wortman J."/>
            <person name="Nusbaum C."/>
            <person name="Birren B."/>
        </authorList>
    </citation>
    <scope>NUCLEOTIDE SEQUENCE [LARGE SCALE GENOMIC DNA]</scope>
    <source>
        <strain evidence="1 2">YIT 12061</strain>
    </source>
</reference>
<dbReference type="Gene3D" id="3.40.50.300">
    <property type="entry name" value="P-loop containing nucleotide triphosphate hydrolases"/>
    <property type="match status" value="1"/>
</dbReference>
<comment type="caution">
    <text evidence="1">The sequence shown here is derived from an EMBL/GenBank/DDBJ whole genome shotgun (WGS) entry which is preliminary data.</text>
</comment>
<dbReference type="EMBL" id="ADMC01000028">
    <property type="protein sequence ID" value="EHP45636.1"/>
    <property type="molecule type" value="Genomic_DNA"/>
</dbReference>
<dbReference type="InterPro" id="IPR027417">
    <property type="entry name" value="P-loop_NTPase"/>
</dbReference>
<keyword evidence="2" id="KW-1185">Reference proteome</keyword>
<evidence type="ECO:0000313" key="1">
    <source>
        <dbReference type="EMBL" id="EHP45636.1"/>
    </source>
</evidence>
<protein>
    <recommendedName>
        <fullName evidence="3">Cytidylate kinase</fullName>
    </recommendedName>
</protein>
<dbReference type="Proteomes" id="UP000004892">
    <property type="component" value="Unassembled WGS sequence"/>
</dbReference>
<dbReference type="STRING" id="742817.HMPREF9449_02608"/>
<name>H1DK22_9BACT</name>
<proteinExistence type="predicted"/>
<accession>H1DK22</accession>
<dbReference type="Pfam" id="PF13189">
    <property type="entry name" value="Cytidylate_kin2"/>
    <property type="match status" value="1"/>
</dbReference>
<dbReference type="eggNOG" id="COG1102">
    <property type="taxonomic scope" value="Bacteria"/>
</dbReference>
<dbReference type="RefSeq" id="WP_009137752.1">
    <property type="nucleotide sequence ID" value="NZ_JH594597.1"/>
</dbReference>
<dbReference type="PATRIC" id="fig|742817.3.peg.2792"/>
<dbReference type="AlphaFoldDB" id="H1DK22"/>
<dbReference type="GeneID" id="98070143"/>
<evidence type="ECO:0008006" key="3">
    <source>
        <dbReference type="Google" id="ProtNLM"/>
    </source>
</evidence>
<dbReference type="SUPFAM" id="SSF52540">
    <property type="entry name" value="P-loop containing nucleoside triphosphate hydrolases"/>
    <property type="match status" value="1"/>
</dbReference>
<sequence length="210" mass="23717">MEKIIITIGRQFGSGGREIGKKLAEKFGISYYDKELLQLAAKESGLCSELFEKADEKTSGSFLQALAMGFSMNGAIYQPNDYFTDATLFQVQSDVIRKLGTEKSCVIVGRCADYILQDEKNCTNIFIHSCLSDRIRRIQDSMSISEKEALELIRKTDKTRASYYNYYTDKTWGAAMSYHLCIDSSILGADETVEIIHTFICKRLNSCPEQ</sequence>
<organism evidence="1 2">
    <name type="scientific">Odoribacter laneus YIT 12061</name>
    <dbReference type="NCBI Taxonomy" id="742817"/>
    <lineage>
        <taxon>Bacteria</taxon>
        <taxon>Pseudomonadati</taxon>
        <taxon>Bacteroidota</taxon>
        <taxon>Bacteroidia</taxon>
        <taxon>Bacteroidales</taxon>
        <taxon>Odoribacteraceae</taxon>
        <taxon>Odoribacter</taxon>
    </lineage>
</organism>
<evidence type="ECO:0000313" key="2">
    <source>
        <dbReference type="Proteomes" id="UP000004892"/>
    </source>
</evidence>
<gene>
    <name evidence="1" type="ORF">HMPREF9449_02608</name>
</gene>
<dbReference type="HOGENOM" id="CLU_065155_3_1_10"/>